<dbReference type="InterPro" id="IPR018490">
    <property type="entry name" value="cNMP-bd_dom_sf"/>
</dbReference>
<dbReference type="InterPro" id="IPR000595">
    <property type="entry name" value="cNMP-bd_dom"/>
</dbReference>
<accession>A0AA97AM86</accession>
<dbReference type="PANTHER" id="PTHR24567">
    <property type="entry name" value="CRP FAMILY TRANSCRIPTIONAL REGULATORY PROTEIN"/>
    <property type="match status" value="1"/>
</dbReference>
<dbReference type="InterPro" id="IPR050397">
    <property type="entry name" value="Env_Response_Regulators"/>
</dbReference>
<proteinExistence type="predicted"/>
<evidence type="ECO:0000313" key="2">
    <source>
        <dbReference type="EMBL" id="WNZ43927.1"/>
    </source>
</evidence>
<sequence length="368" mass="41250">MAEVLLEELIDSDIDWMTQAGRKQQVATHQFLIQQNDVPEAFYVVLEGALVATIQSDQSNTLGRAYAAILDNPSTRQDVLRFEIGEVVGETVFLTKAPSSIAVQAVEPSSVLVLPYEQLQAHFERDVEFAARFYRAIAILLLKRFEYLLETFSHRKGLQIPPLQDGPLLFGELSDRDVDWMIEHAVVQDVIPGEELVQAGRMLEKLYIVLEGMLSIAIVEGQKSRMASIFDRIQGSEAVVGREIARVAKGEIFGETALLTTRLSNYTIQAIEPSTLLVLSTQQMALKLQQDPAMASRFYRVLSILLSQRLEGLISRLGYGQNTYQAGALLSESVRYEDEIDLELLDGLTLGGARFDWMLRQLNVRGMR</sequence>
<dbReference type="SMART" id="SM00100">
    <property type="entry name" value="cNMP"/>
    <property type="match status" value="2"/>
</dbReference>
<feature type="domain" description="Cyclic nucleotide-binding" evidence="1">
    <location>
        <begin position="169"/>
        <end position="280"/>
    </location>
</feature>
<dbReference type="InterPro" id="IPR014710">
    <property type="entry name" value="RmlC-like_jellyroll"/>
</dbReference>
<dbReference type="AlphaFoldDB" id="A0AA97AM86"/>
<dbReference type="GO" id="GO:0005829">
    <property type="term" value="C:cytosol"/>
    <property type="evidence" value="ECO:0007669"/>
    <property type="project" value="TreeGrafter"/>
</dbReference>
<dbReference type="Gene3D" id="2.60.120.10">
    <property type="entry name" value="Jelly Rolls"/>
    <property type="match status" value="2"/>
</dbReference>
<reference evidence="2" key="2">
    <citation type="submission" date="2023-07" db="EMBL/GenBank/DDBJ databases">
        <authorList>
            <person name="Bai X.-H."/>
            <person name="Wang H.-H."/>
            <person name="Wang J."/>
            <person name="Ma M.-Y."/>
            <person name="Hu H.-H."/>
            <person name="Song Z.-L."/>
            <person name="Ma H.-G."/>
            <person name="Fan Y."/>
            <person name="Du C.-Y."/>
            <person name="Xu J.-C."/>
        </authorList>
    </citation>
    <scope>NUCLEOTIDE SEQUENCE</scope>
    <source>
        <strain evidence="2">CZ1</strain>
    </source>
</reference>
<feature type="domain" description="Cyclic nucleotide-binding" evidence="1">
    <location>
        <begin position="5"/>
        <end position="120"/>
    </location>
</feature>
<dbReference type="PROSITE" id="PS50042">
    <property type="entry name" value="CNMP_BINDING_3"/>
    <property type="match status" value="2"/>
</dbReference>
<protein>
    <submittedName>
        <fullName evidence="2">Cyclic nucleotide-binding domain-containing protein</fullName>
    </submittedName>
</protein>
<dbReference type="PANTHER" id="PTHR24567:SF26">
    <property type="entry name" value="REGULATORY PROTEIN YEIL"/>
    <property type="match status" value="1"/>
</dbReference>
<name>A0AA97AM86_LEPBY</name>
<dbReference type="SUPFAM" id="SSF51206">
    <property type="entry name" value="cAMP-binding domain-like"/>
    <property type="match status" value="2"/>
</dbReference>
<dbReference type="EMBL" id="CP130144">
    <property type="protein sequence ID" value="WNZ43927.1"/>
    <property type="molecule type" value="Genomic_DNA"/>
</dbReference>
<dbReference type="CDD" id="cd00038">
    <property type="entry name" value="CAP_ED"/>
    <property type="match status" value="2"/>
</dbReference>
<dbReference type="RefSeq" id="WP_316426109.1">
    <property type="nucleotide sequence ID" value="NZ_CP130144.1"/>
</dbReference>
<reference evidence="2" key="1">
    <citation type="journal article" date="2023" name="Plants (Basel)">
        <title>Genomic Analysis of Leptolyngbya boryana CZ1 Reveals Efficient Carbon Fixation Modules.</title>
        <authorList>
            <person name="Bai X."/>
            <person name="Wang H."/>
            <person name="Cheng W."/>
            <person name="Wang J."/>
            <person name="Ma M."/>
            <person name="Hu H."/>
            <person name="Song Z."/>
            <person name="Ma H."/>
            <person name="Fan Y."/>
            <person name="Du C."/>
            <person name="Xu J."/>
        </authorList>
    </citation>
    <scope>NUCLEOTIDE SEQUENCE</scope>
    <source>
        <strain evidence="2">CZ1</strain>
    </source>
</reference>
<dbReference type="GO" id="GO:0003700">
    <property type="term" value="F:DNA-binding transcription factor activity"/>
    <property type="evidence" value="ECO:0007669"/>
    <property type="project" value="TreeGrafter"/>
</dbReference>
<evidence type="ECO:0000259" key="1">
    <source>
        <dbReference type="PROSITE" id="PS50042"/>
    </source>
</evidence>
<gene>
    <name evidence="2" type="ORF">Q2T42_19000</name>
</gene>
<organism evidence="2">
    <name type="scientific">Leptolyngbya boryana CZ1</name>
    <dbReference type="NCBI Taxonomy" id="3060204"/>
    <lineage>
        <taxon>Bacteria</taxon>
        <taxon>Bacillati</taxon>
        <taxon>Cyanobacteriota</taxon>
        <taxon>Cyanophyceae</taxon>
        <taxon>Leptolyngbyales</taxon>
        <taxon>Leptolyngbyaceae</taxon>
        <taxon>Leptolyngbya group</taxon>
        <taxon>Leptolyngbya</taxon>
    </lineage>
</organism>
<dbReference type="Pfam" id="PF00027">
    <property type="entry name" value="cNMP_binding"/>
    <property type="match status" value="2"/>
</dbReference>